<accession>B7E8E2</accession>
<reference evidence="1 2" key="1">
    <citation type="journal article" date="2005" name="Nature">
        <title>The map-based sequence of the rice genome.</title>
        <authorList>
            <consortium name="International rice genome sequencing project (IRGSP)"/>
            <person name="Matsumoto T."/>
            <person name="Wu J."/>
            <person name="Kanamori H."/>
            <person name="Katayose Y."/>
            <person name="Fujisawa M."/>
            <person name="Namiki N."/>
            <person name="Mizuno H."/>
            <person name="Yamamoto K."/>
            <person name="Antonio B.A."/>
            <person name="Baba T."/>
            <person name="Sakata K."/>
            <person name="Nagamura Y."/>
            <person name="Aoki H."/>
            <person name="Arikawa K."/>
            <person name="Arita K."/>
            <person name="Bito T."/>
            <person name="Chiden Y."/>
            <person name="Fujitsuka N."/>
            <person name="Fukunaka R."/>
            <person name="Hamada M."/>
            <person name="Harada C."/>
            <person name="Hayashi A."/>
            <person name="Hijishita S."/>
            <person name="Honda M."/>
            <person name="Hosokawa S."/>
            <person name="Ichikawa Y."/>
            <person name="Idonuma A."/>
            <person name="Iijima M."/>
            <person name="Ikeda M."/>
            <person name="Ikeno M."/>
            <person name="Ito K."/>
            <person name="Ito S."/>
            <person name="Ito T."/>
            <person name="Ito Y."/>
            <person name="Ito Y."/>
            <person name="Iwabuchi A."/>
            <person name="Kamiya K."/>
            <person name="Karasawa W."/>
            <person name="Kurita K."/>
            <person name="Katagiri S."/>
            <person name="Kikuta A."/>
            <person name="Kobayashi H."/>
            <person name="Kobayashi N."/>
            <person name="Machita K."/>
            <person name="Maehara T."/>
            <person name="Masukawa M."/>
            <person name="Mizubayashi T."/>
            <person name="Mukai Y."/>
            <person name="Nagasaki H."/>
            <person name="Nagata Y."/>
            <person name="Naito S."/>
            <person name="Nakashima M."/>
            <person name="Nakama Y."/>
            <person name="Nakamichi Y."/>
            <person name="Nakamura M."/>
            <person name="Meguro A."/>
            <person name="Negishi M."/>
            <person name="Ohta I."/>
            <person name="Ohta T."/>
            <person name="Okamoto M."/>
            <person name="Ono N."/>
            <person name="Saji S."/>
            <person name="Sakaguchi M."/>
            <person name="Sakai K."/>
            <person name="Shibata M."/>
            <person name="Shimokawa T."/>
            <person name="Song J."/>
            <person name="Takazaki Y."/>
            <person name="Terasawa K."/>
            <person name="Tsugane M."/>
            <person name="Tsuji K."/>
            <person name="Ueda S."/>
            <person name="Waki K."/>
            <person name="Yamagata H."/>
            <person name="Yamamoto M."/>
            <person name="Yamamoto S."/>
            <person name="Yamane H."/>
            <person name="Yoshiki S."/>
            <person name="Yoshihara R."/>
            <person name="Yukawa K."/>
            <person name="Zhong H."/>
            <person name="Yano M."/>
            <person name="Yuan Q."/>
            <person name="Ouyang S."/>
            <person name="Liu J."/>
            <person name="Jones K.M."/>
            <person name="Gansberger K."/>
            <person name="Moffat K."/>
            <person name="Hill J."/>
            <person name="Bera J."/>
            <person name="Fadrosh D."/>
            <person name="Jin S."/>
            <person name="Johri S."/>
            <person name="Kim M."/>
            <person name="Overton L."/>
            <person name="Reardon M."/>
            <person name="Tsitrin T."/>
            <person name="Vuong H."/>
            <person name="Weaver B."/>
            <person name="Ciecko A."/>
            <person name="Tallon L."/>
            <person name="Jackson J."/>
            <person name="Pai G."/>
            <person name="Aken S.V."/>
            <person name="Utterback T."/>
            <person name="Reidmuller S."/>
            <person name="Feldblyum T."/>
            <person name="Hsiao J."/>
            <person name="Zismann V."/>
            <person name="Iobst S."/>
            <person name="de Vazeille A.R."/>
            <person name="Buell C.R."/>
            <person name="Ying K."/>
            <person name="Li Y."/>
            <person name="Lu T."/>
            <person name="Huang Y."/>
            <person name="Zhao Q."/>
            <person name="Feng Q."/>
            <person name="Zhang L."/>
            <person name="Zhu J."/>
            <person name="Weng Q."/>
            <person name="Mu J."/>
            <person name="Lu Y."/>
            <person name="Fan D."/>
            <person name="Liu Y."/>
            <person name="Guan J."/>
            <person name="Zhang Y."/>
            <person name="Yu S."/>
            <person name="Liu X."/>
            <person name="Zhang Y."/>
            <person name="Hong G."/>
            <person name="Han B."/>
            <person name="Choisne N."/>
            <person name="Demange N."/>
            <person name="Orjeda G."/>
            <person name="Samain S."/>
            <person name="Cattolico L."/>
            <person name="Pelletier E."/>
            <person name="Couloux A."/>
            <person name="Segurens B."/>
            <person name="Wincker P."/>
            <person name="D'Hont A."/>
            <person name="Scarpelli C."/>
            <person name="Weissenbach J."/>
            <person name="Salanoubat M."/>
            <person name="Quetier F."/>
            <person name="Yu Y."/>
            <person name="Kim H.R."/>
            <person name="Rambo T."/>
            <person name="Currie J."/>
            <person name="Collura K."/>
            <person name="Luo M."/>
            <person name="Yang T."/>
            <person name="Ammiraju J.S.S."/>
            <person name="Engler F."/>
            <person name="Soderlund C."/>
            <person name="Wing R.A."/>
            <person name="Palmer L.E."/>
            <person name="de la Bastide M."/>
            <person name="Spiegel L."/>
            <person name="Nascimento L."/>
            <person name="Zutavern T."/>
            <person name="O'Shaughnessy A."/>
            <person name="Dike S."/>
            <person name="Dedhia N."/>
            <person name="Preston R."/>
            <person name="Balija V."/>
            <person name="McCombie W.R."/>
            <person name="Chow T."/>
            <person name="Chen H."/>
            <person name="Chung M."/>
            <person name="Chen C."/>
            <person name="Shaw J."/>
            <person name="Wu H."/>
            <person name="Hsiao K."/>
            <person name="Chao Y."/>
            <person name="Chu M."/>
            <person name="Cheng C."/>
            <person name="Hour A."/>
            <person name="Lee P."/>
            <person name="Lin S."/>
            <person name="Lin Y."/>
            <person name="Liou J."/>
            <person name="Liu S."/>
            <person name="Hsing Y."/>
            <person name="Raghuvanshi S."/>
            <person name="Mohanty A."/>
            <person name="Bharti A.K."/>
            <person name="Gaur A."/>
            <person name="Gupta V."/>
            <person name="Kumar D."/>
            <person name="Ravi V."/>
            <person name="Vij S."/>
            <person name="Kapur A."/>
            <person name="Khurana P."/>
            <person name="Khurana P."/>
            <person name="Khurana J.P."/>
            <person name="Tyagi A.K."/>
            <person name="Gaikwad K."/>
            <person name="Singh A."/>
            <person name="Dalal V."/>
            <person name="Srivastava S."/>
            <person name="Dixit A."/>
            <person name="Pal A.K."/>
            <person name="Ghazi I.A."/>
            <person name="Yadav M."/>
            <person name="Pandit A."/>
            <person name="Bhargava A."/>
            <person name="Sureshbabu K."/>
            <person name="Batra K."/>
            <person name="Sharma T.R."/>
            <person name="Mohapatra T."/>
            <person name="Singh N.K."/>
            <person name="Messing J."/>
            <person name="Nelson A.B."/>
            <person name="Fuks G."/>
            <person name="Kavchok S."/>
            <person name="Keizer G."/>
            <person name="Linton E."/>
            <person name="Llaca V."/>
            <person name="Song R."/>
            <person name="Tanyolac B."/>
            <person name="Young S."/>
            <person name="Ho-Il K."/>
            <person name="Hahn J.H."/>
            <person name="Sangsakoo G."/>
            <person name="Vanavichit A."/>
            <person name="de Mattos Luiz.A.T."/>
            <person name="Zimmer P.D."/>
            <person name="Malone G."/>
            <person name="Dellagostin O."/>
            <person name="de Oliveira A.C."/>
            <person name="Bevan M."/>
            <person name="Bancroft I."/>
            <person name="Minx P."/>
            <person name="Cordum H."/>
            <person name="Wilson R."/>
            <person name="Cheng Z."/>
            <person name="Jin W."/>
            <person name="Jiang J."/>
            <person name="Leong S.A."/>
            <person name="Iwama H."/>
            <person name="Gojobori T."/>
            <person name="Itoh T."/>
            <person name="Niimura Y."/>
            <person name="Fujii Y."/>
            <person name="Habara T."/>
            <person name="Sakai H."/>
            <person name="Sato Y."/>
            <person name="Wilson G."/>
            <person name="Kumar K."/>
            <person name="McCouch S."/>
            <person name="Juretic N."/>
            <person name="Hoen D."/>
            <person name="Wright S."/>
            <person name="Bruskiewich R."/>
            <person name="Bureau T."/>
            <person name="Miyao A."/>
            <person name="Hirochika H."/>
            <person name="Nishikawa T."/>
            <person name="Kadowaki K."/>
            <person name="Sugiura M."/>
            <person name="Burr B."/>
            <person name="Sasaki T."/>
        </authorList>
    </citation>
    <scope>NUCLEOTIDE SEQUENCE [LARGE SCALE GENOMIC DNA]</scope>
    <source>
        <strain evidence="2">cv. Nipponbare</strain>
    </source>
</reference>
<reference evidence="2" key="2">
    <citation type="journal article" date="2008" name="Nucleic Acids Res.">
        <title>The rice annotation project database (RAP-DB): 2008 update.</title>
        <authorList>
            <consortium name="The rice annotation project (RAP)"/>
        </authorList>
    </citation>
    <scope>GENOME REANNOTATION</scope>
    <source>
        <strain evidence="2">cv. Nipponbare</strain>
    </source>
</reference>
<dbReference type="EMBL" id="AP008207">
    <property type="protein sequence ID" value="BAF06800.1"/>
    <property type="molecule type" value="Genomic_DNA"/>
</dbReference>
<dbReference type="AlphaFoldDB" id="B7E8E2"/>
<gene>
    <name evidence="1" type="ordered locus">Os01g0863100</name>
</gene>
<evidence type="ECO:0000313" key="1">
    <source>
        <dbReference type="EMBL" id="BAF06800.1"/>
    </source>
</evidence>
<evidence type="ECO:0000313" key="2">
    <source>
        <dbReference type="Proteomes" id="UP000000763"/>
    </source>
</evidence>
<dbReference type="Proteomes" id="UP000000763">
    <property type="component" value="Chromosome 1"/>
</dbReference>
<organism evidence="1 2">
    <name type="scientific">Oryza sativa subsp. japonica</name>
    <name type="common">Rice</name>
    <dbReference type="NCBI Taxonomy" id="39947"/>
    <lineage>
        <taxon>Eukaryota</taxon>
        <taxon>Viridiplantae</taxon>
        <taxon>Streptophyta</taxon>
        <taxon>Embryophyta</taxon>
        <taxon>Tracheophyta</taxon>
        <taxon>Spermatophyta</taxon>
        <taxon>Magnoliopsida</taxon>
        <taxon>Liliopsida</taxon>
        <taxon>Poales</taxon>
        <taxon>Poaceae</taxon>
        <taxon>BOP clade</taxon>
        <taxon>Oryzoideae</taxon>
        <taxon>Oryzeae</taxon>
        <taxon>Oryzinae</taxon>
        <taxon>Oryza</taxon>
        <taxon>Oryza sativa</taxon>
    </lineage>
</organism>
<protein>
    <submittedName>
        <fullName evidence="1">Os01g0863100 protein</fullName>
    </submittedName>
</protein>
<name>B7E8E2_ORYSJ</name>
<proteinExistence type="predicted"/>
<dbReference type="KEGG" id="dosa:Os01g0863100"/>
<sequence length="129" mass="15148">MTYQNTNKNIFDFYNSKDFIQYVDVTIKYMHTTKHEKYKILPKNTSDKWRIYRILKSNEFWNPVRPPETALISNGPSAFMPTPIWVILDFVESLSRYLSNASSLTSKFISSLRESPKQDSTVAETELRP</sequence>